<evidence type="ECO:0000313" key="11">
    <source>
        <dbReference type="Proteomes" id="UP000054270"/>
    </source>
</evidence>
<gene>
    <name evidence="10" type="ORF">HYPSUDRAFT_139498</name>
</gene>
<dbReference type="GO" id="GO:0005506">
    <property type="term" value="F:iron ion binding"/>
    <property type="evidence" value="ECO:0007669"/>
    <property type="project" value="InterPro"/>
</dbReference>
<dbReference type="Gene3D" id="1.10.630.10">
    <property type="entry name" value="Cytochrome P450"/>
    <property type="match status" value="1"/>
</dbReference>
<dbReference type="GO" id="GO:0020037">
    <property type="term" value="F:heme binding"/>
    <property type="evidence" value="ECO:0007669"/>
    <property type="project" value="InterPro"/>
</dbReference>
<dbReference type="PANTHER" id="PTHR24305:SF187">
    <property type="entry name" value="P450, PUTATIVE (EUROFUNG)-RELATED"/>
    <property type="match status" value="1"/>
</dbReference>
<reference evidence="11" key="1">
    <citation type="submission" date="2014-04" db="EMBL/GenBank/DDBJ databases">
        <title>Evolutionary Origins and Diversification of the Mycorrhizal Mutualists.</title>
        <authorList>
            <consortium name="DOE Joint Genome Institute"/>
            <consortium name="Mycorrhizal Genomics Consortium"/>
            <person name="Kohler A."/>
            <person name="Kuo A."/>
            <person name="Nagy L.G."/>
            <person name="Floudas D."/>
            <person name="Copeland A."/>
            <person name="Barry K.W."/>
            <person name="Cichocki N."/>
            <person name="Veneault-Fourrey C."/>
            <person name="LaButti K."/>
            <person name="Lindquist E.A."/>
            <person name="Lipzen A."/>
            <person name="Lundell T."/>
            <person name="Morin E."/>
            <person name="Murat C."/>
            <person name="Riley R."/>
            <person name="Ohm R."/>
            <person name="Sun H."/>
            <person name="Tunlid A."/>
            <person name="Henrissat B."/>
            <person name="Grigoriev I.V."/>
            <person name="Hibbett D.S."/>
            <person name="Martin F."/>
        </authorList>
    </citation>
    <scope>NUCLEOTIDE SEQUENCE [LARGE SCALE GENOMIC DNA]</scope>
    <source>
        <strain evidence="11">FD-334 SS-4</strain>
    </source>
</reference>
<keyword evidence="11" id="KW-1185">Reference proteome</keyword>
<evidence type="ECO:0000256" key="2">
    <source>
        <dbReference type="ARBA" id="ARBA00005179"/>
    </source>
</evidence>
<dbReference type="AlphaFoldDB" id="A0A0D2P082"/>
<feature type="transmembrane region" description="Helical" evidence="9">
    <location>
        <begin position="21"/>
        <end position="41"/>
    </location>
</feature>
<evidence type="ECO:0000256" key="3">
    <source>
        <dbReference type="ARBA" id="ARBA00010617"/>
    </source>
</evidence>
<evidence type="ECO:0000256" key="1">
    <source>
        <dbReference type="ARBA" id="ARBA00001971"/>
    </source>
</evidence>
<evidence type="ECO:0000256" key="4">
    <source>
        <dbReference type="ARBA" id="ARBA00022723"/>
    </source>
</evidence>
<dbReference type="PRINTS" id="PR00463">
    <property type="entry name" value="EP450I"/>
</dbReference>
<evidence type="ECO:0008006" key="12">
    <source>
        <dbReference type="Google" id="ProtNLM"/>
    </source>
</evidence>
<comment type="pathway">
    <text evidence="2">Secondary metabolite biosynthesis.</text>
</comment>
<evidence type="ECO:0000256" key="5">
    <source>
        <dbReference type="ARBA" id="ARBA00023002"/>
    </source>
</evidence>
<dbReference type="InterPro" id="IPR050121">
    <property type="entry name" value="Cytochrome_P450_monoxygenase"/>
</dbReference>
<sequence>MTLPLVLQATHAWFRKNEPKNLLLPFFSLLTIPGPVAYFAYSISSEWTVAASVYPLFVATLLASIAIYRLSPIHPLAGYPGPVMCKISKMWPAYVAYHGKLHHYYRALHNIYGPIVRVGPNELSIIDKDAIPFILGAHGMPKGPLWEGRQLTPPRVRPPTPNGLINVRDFRRHAQLRKPWNKAFGSVPMKDYEDIMIQRAAQLIEHLHRIVQKSPSRQGHIDLAKWISFFSFDFMGDMAFGGGFELMRDGDKDGVWAAMEQALFIPSVIQHIPWMADIFGAMPLVGANLRKFGAFAVTQATLRSKANVQKRDLFYYLLDATDPDSTTDPFRLIVSNAVLAIVAGSDTTSSVLSNIAYYLLRHPQYLNQLTSEVDGCFPADEDTAIDTSKLSSMKILNAIINETLRLQPAVLTSLQRAPAKDSGGKLIGDKFIPEGTAVIVPPYVLHRHPQYFSPRPDDFWPERWILAENENEKTKHNIVLDHTAFVPFSTGPANCAGKALALLELRYLTVMLVREFDMTFEGGYSADTWERGLEDRFVVKKGVLPVVLRLRKAAQAQG</sequence>
<keyword evidence="9" id="KW-1133">Transmembrane helix</keyword>
<evidence type="ECO:0000313" key="10">
    <source>
        <dbReference type="EMBL" id="KJA22121.1"/>
    </source>
</evidence>
<keyword evidence="8" id="KW-0349">Heme</keyword>
<accession>A0A0D2P082</accession>
<dbReference type="GO" id="GO:0004497">
    <property type="term" value="F:monooxygenase activity"/>
    <property type="evidence" value="ECO:0007669"/>
    <property type="project" value="UniProtKB-KW"/>
</dbReference>
<protein>
    <recommendedName>
        <fullName evidence="12">Cytochrome P450</fullName>
    </recommendedName>
</protein>
<dbReference type="CDD" id="cd11061">
    <property type="entry name" value="CYP67-like"/>
    <property type="match status" value="1"/>
</dbReference>
<keyword evidence="9" id="KW-0812">Transmembrane</keyword>
<dbReference type="SUPFAM" id="SSF48264">
    <property type="entry name" value="Cytochrome P450"/>
    <property type="match status" value="1"/>
</dbReference>
<comment type="similarity">
    <text evidence="3">Belongs to the cytochrome P450 family.</text>
</comment>
<dbReference type="OMA" id="WEGRRIS"/>
<dbReference type="PANTHER" id="PTHR24305">
    <property type="entry name" value="CYTOCHROME P450"/>
    <property type="match status" value="1"/>
</dbReference>
<keyword evidence="4 8" id="KW-0479">Metal-binding</keyword>
<organism evidence="10 11">
    <name type="scientific">Hypholoma sublateritium (strain FD-334 SS-4)</name>
    <dbReference type="NCBI Taxonomy" id="945553"/>
    <lineage>
        <taxon>Eukaryota</taxon>
        <taxon>Fungi</taxon>
        <taxon>Dikarya</taxon>
        <taxon>Basidiomycota</taxon>
        <taxon>Agaricomycotina</taxon>
        <taxon>Agaricomycetes</taxon>
        <taxon>Agaricomycetidae</taxon>
        <taxon>Agaricales</taxon>
        <taxon>Agaricineae</taxon>
        <taxon>Strophariaceae</taxon>
        <taxon>Hypholoma</taxon>
    </lineage>
</organism>
<comment type="cofactor">
    <cofactor evidence="1 8">
        <name>heme</name>
        <dbReference type="ChEBI" id="CHEBI:30413"/>
    </cofactor>
</comment>
<feature type="transmembrane region" description="Helical" evidence="9">
    <location>
        <begin position="47"/>
        <end position="68"/>
    </location>
</feature>
<proteinExistence type="inferred from homology"/>
<feature type="binding site" description="axial binding residue" evidence="8">
    <location>
        <position position="495"/>
    </location>
    <ligand>
        <name>heme</name>
        <dbReference type="ChEBI" id="CHEBI:30413"/>
    </ligand>
    <ligandPart>
        <name>Fe</name>
        <dbReference type="ChEBI" id="CHEBI:18248"/>
    </ligandPart>
</feature>
<evidence type="ECO:0000256" key="6">
    <source>
        <dbReference type="ARBA" id="ARBA00023004"/>
    </source>
</evidence>
<dbReference type="GO" id="GO:0016705">
    <property type="term" value="F:oxidoreductase activity, acting on paired donors, with incorporation or reduction of molecular oxygen"/>
    <property type="evidence" value="ECO:0007669"/>
    <property type="project" value="InterPro"/>
</dbReference>
<name>A0A0D2P082_HYPSF</name>
<keyword evidence="5" id="KW-0560">Oxidoreductase</keyword>
<evidence type="ECO:0000256" key="8">
    <source>
        <dbReference type="PIRSR" id="PIRSR602401-1"/>
    </source>
</evidence>
<evidence type="ECO:0000256" key="9">
    <source>
        <dbReference type="SAM" id="Phobius"/>
    </source>
</evidence>
<keyword evidence="6 8" id="KW-0408">Iron</keyword>
<keyword evidence="9" id="KW-0472">Membrane</keyword>
<dbReference type="PRINTS" id="PR00385">
    <property type="entry name" value="P450"/>
</dbReference>
<dbReference type="Pfam" id="PF00067">
    <property type="entry name" value="p450"/>
    <property type="match status" value="1"/>
</dbReference>
<dbReference type="InterPro" id="IPR001128">
    <property type="entry name" value="Cyt_P450"/>
</dbReference>
<evidence type="ECO:0000256" key="7">
    <source>
        <dbReference type="ARBA" id="ARBA00023033"/>
    </source>
</evidence>
<dbReference type="InterPro" id="IPR036396">
    <property type="entry name" value="Cyt_P450_sf"/>
</dbReference>
<dbReference type="OrthoDB" id="6692864at2759"/>
<dbReference type="Proteomes" id="UP000054270">
    <property type="component" value="Unassembled WGS sequence"/>
</dbReference>
<dbReference type="STRING" id="945553.A0A0D2P082"/>
<dbReference type="EMBL" id="KN817552">
    <property type="protein sequence ID" value="KJA22121.1"/>
    <property type="molecule type" value="Genomic_DNA"/>
</dbReference>
<keyword evidence="7" id="KW-0503">Monooxygenase</keyword>
<dbReference type="InterPro" id="IPR002401">
    <property type="entry name" value="Cyt_P450_E_grp-I"/>
</dbReference>